<evidence type="ECO:0000313" key="1">
    <source>
        <dbReference type="EMBL" id="PON73255.1"/>
    </source>
</evidence>
<dbReference type="EMBL" id="JXTC01000267">
    <property type="protein sequence ID" value="PON73255.1"/>
    <property type="molecule type" value="Genomic_DNA"/>
</dbReference>
<evidence type="ECO:0000313" key="2">
    <source>
        <dbReference type="Proteomes" id="UP000237000"/>
    </source>
</evidence>
<keyword evidence="2" id="KW-1185">Reference proteome</keyword>
<dbReference type="Proteomes" id="UP000237000">
    <property type="component" value="Unassembled WGS sequence"/>
</dbReference>
<protein>
    <submittedName>
        <fullName evidence="1">Uncharacterized protein</fullName>
    </submittedName>
</protein>
<gene>
    <name evidence="1" type="ORF">TorRG33x02_249910</name>
</gene>
<dbReference type="InParanoid" id="A0A2P5DJ28"/>
<reference evidence="2" key="1">
    <citation type="submission" date="2016-06" db="EMBL/GenBank/DDBJ databases">
        <title>Parallel loss of symbiosis genes in relatives of nitrogen-fixing non-legume Parasponia.</title>
        <authorList>
            <person name="Van Velzen R."/>
            <person name="Holmer R."/>
            <person name="Bu F."/>
            <person name="Rutten L."/>
            <person name="Van Zeijl A."/>
            <person name="Liu W."/>
            <person name="Santuari L."/>
            <person name="Cao Q."/>
            <person name="Sharma T."/>
            <person name="Shen D."/>
            <person name="Roswanjaya Y."/>
            <person name="Wardhani T."/>
            <person name="Kalhor M.S."/>
            <person name="Jansen J."/>
            <person name="Van den Hoogen J."/>
            <person name="Gungor B."/>
            <person name="Hartog M."/>
            <person name="Hontelez J."/>
            <person name="Verver J."/>
            <person name="Yang W.-C."/>
            <person name="Schijlen E."/>
            <person name="Repin R."/>
            <person name="Schilthuizen M."/>
            <person name="Schranz E."/>
            <person name="Heidstra R."/>
            <person name="Miyata K."/>
            <person name="Fedorova E."/>
            <person name="Kohlen W."/>
            <person name="Bisseling T."/>
            <person name="Smit S."/>
            <person name="Geurts R."/>
        </authorList>
    </citation>
    <scope>NUCLEOTIDE SEQUENCE [LARGE SCALE GENOMIC DNA]</scope>
    <source>
        <strain evidence="2">cv. RG33-2</strain>
    </source>
</reference>
<accession>A0A2P5DJ28</accession>
<organism evidence="1 2">
    <name type="scientific">Trema orientale</name>
    <name type="common">Charcoal tree</name>
    <name type="synonym">Celtis orientalis</name>
    <dbReference type="NCBI Taxonomy" id="63057"/>
    <lineage>
        <taxon>Eukaryota</taxon>
        <taxon>Viridiplantae</taxon>
        <taxon>Streptophyta</taxon>
        <taxon>Embryophyta</taxon>
        <taxon>Tracheophyta</taxon>
        <taxon>Spermatophyta</taxon>
        <taxon>Magnoliopsida</taxon>
        <taxon>eudicotyledons</taxon>
        <taxon>Gunneridae</taxon>
        <taxon>Pentapetalae</taxon>
        <taxon>rosids</taxon>
        <taxon>fabids</taxon>
        <taxon>Rosales</taxon>
        <taxon>Cannabaceae</taxon>
        <taxon>Trema</taxon>
    </lineage>
</organism>
<sequence length="66" mass="6956">MSLPRVFSVTLHLCPGSINNTGHFSDQVSAGFISASSLFQGAYASLHSCWAPSILTLSTFPPSSIL</sequence>
<proteinExistence type="predicted"/>
<comment type="caution">
    <text evidence="1">The sequence shown here is derived from an EMBL/GenBank/DDBJ whole genome shotgun (WGS) entry which is preliminary data.</text>
</comment>
<dbReference type="AlphaFoldDB" id="A0A2P5DJ28"/>
<name>A0A2P5DJ28_TREOI</name>